<sequence length="916" mass="92864">MPDPLICSVRTVADAASGTASVVRLRCHHLAGPLQAQEAVIAPRLNKRLAPGDGDAVLVPPGLAFNIGMGPFDTHVDIKRLDGRRIIGAAAAAAATTARSAREPGAPPLAREASVARVQAGASREEARMFVAPRTNYALALSAYFSAPRVLSVDDVFGVPCPRRGGDWELPEASESDFHAALREHGSELVWFKVCALVPIPGLPAAAAAAAAAAAPPFAAVVARCATTLMQSGAVRSRVPDAFACHPFACAAAGHPPPPPPAPLNAVLSDGVLDVLAPAVAAETQSQLESGGGALPTLLLHGPRGVGKESVLRAAAARAGMSVVVLSAHALAEGDALAAALAAALDCAPALLLVRALAGAAAAAAARGAQGAEDADARAAAALAACAEQALAAARGSCRDAREACAEQALVAARGSGDGGCAVVLAATAEALDGVPPAQLRCFTHVLEAPLPDEPLRLALLRHHLAAAALRAAADVDDAALSAVTKRTVGRVSGELRALVGNAAAAAAARQRQRRLRSSSGSSSSTTTDDVGSDDDASSGVDWLQDAEQALLAGASGGGGSGEDSSGSGSSDGSADDGAAELTLADLAAGEAALLPPNSSLRIGRPLIPNVRWEDVGGLAAVKGEILDVIELPLRHPEIFAAGVKRRAGVLLYGPPGTGKTLLAKAVATECGLAFFSVKGPELLDMYVGESERNVREVFRQARSAAPCVLFFDELDSLAPQRGRGADSGGVMDRVVSQLLSELDGVSAGADGRAVFVIGATNRPDLLDPSLLRPGRFDRLLYLGTGGDTDTQLKVLSAATRKFTFEDGVSLAEVARAIPATFTGADMSAVASAALMAALKRRIAEVEAAARAAGVGAPQLLGALRGDELRVRVAREDLLSAAASVVPSVSADELRHYERLRAQFSSLAAAPTALAK</sequence>
<evidence type="ECO:0000256" key="8">
    <source>
        <dbReference type="ARBA" id="ARBA00034811"/>
    </source>
</evidence>
<feature type="domain" description="AAA+ ATPase" evidence="12">
    <location>
        <begin position="646"/>
        <end position="787"/>
    </location>
</feature>
<dbReference type="Pfam" id="PF00004">
    <property type="entry name" value="AAA"/>
    <property type="match status" value="1"/>
</dbReference>
<keyword evidence="4" id="KW-0547">Nucleotide-binding</keyword>
<evidence type="ECO:0000256" key="6">
    <source>
        <dbReference type="ARBA" id="ARBA00022840"/>
    </source>
</evidence>
<comment type="similarity">
    <text evidence="2">Belongs to the AAA ATPase family.</text>
</comment>
<dbReference type="InterPro" id="IPR027417">
    <property type="entry name" value="P-loop_NTPase"/>
</dbReference>
<reference evidence="13" key="1">
    <citation type="submission" date="2021-02" db="EMBL/GenBank/DDBJ databases">
        <title>First Annotated Genome of the Yellow-green Alga Tribonema minus.</title>
        <authorList>
            <person name="Mahan K.M."/>
        </authorList>
    </citation>
    <scope>NUCLEOTIDE SEQUENCE</scope>
    <source>
        <strain evidence="13">UTEX B ZZ1240</strain>
    </source>
</reference>
<dbReference type="GO" id="GO:0005524">
    <property type="term" value="F:ATP binding"/>
    <property type="evidence" value="ECO:0007669"/>
    <property type="project" value="UniProtKB-KW"/>
</dbReference>
<evidence type="ECO:0000313" key="14">
    <source>
        <dbReference type="Proteomes" id="UP000664859"/>
    </source>
</evidence>
<comment type="subcellular location">
    <subcellularLocation>
        <location evidence="1">Membrane</location>
    </subcellularLocation>
</comment>
<dbReference type="PANTHER" id="PTHR23077">
    <property type="entry name" value="AAA-FAMILY ATPASE"/>
    <property type="match status" value="1"/>
</dbReference>
<feature type="region of interest" description="Disordered" evidence="11">
    <location>
        <begin position="510"/>
        <end position="540"/>
    </location>
</feature>
<evidence type="ECO:0000256" key="11">
    <source>
        <dbReference type="SAM" id="MobiDB-lite"/>
    </source>
</evidence>
<dbReference type="SMART" id="SM00382">
    <property type="entry name" value="AAA"/>
    <property type="match status" value="2"/>
</dbReference>
<dbReference type="GO" id="GO:0016887">
    <property type="term" value="F:ATP hydrolysis activity"/>
    <property type="evidence" value="ECO:0007669"/>
    <property type="project" value="InterPro"/>
</dbReference>
<organism evidence="13 14">
    <name type="scientific">Tribonema minus</name>
    <dbReference type="NCBI Taxonomy" id="303371"/>
    <lineage>
        <taxon>Eukaryota</taxon>
        <taxon>Sar</taxon>
        <taxon>Stramenopiles</taxon>
        <taxon>Ochrophyta</taxon>
        <taxon>PX clade</taxon>
        <taxon>Xanthophyceae</taxon>
        <taxon>Tribonematales</taxon>
        <taxon>Tribonemataceae</taxon>
        <taxon>Tribonema</taxon>
    </lineage>
</organism>
<comment type="caution">
    <text evidence="13">The sequence shown here is derived from an EMBL/GenBank/DDBJ whole genome shotgun (WGS) entry which is preliminary data.</text>
</comment>
<dbReference type="FunFam" id="3.40.50.300:FF:000109">
    <property type="entry name" value="Peroxisomal biogenesis factor 6"/>
    <property type="match status" value="1"/>
</dbReference>
<evidence type="ECO:0000256" key="3">
    <source>
        <dbReference type="ARBA" id="ARBA00022593"/>
    </source>
</evidence>
<dbReference type="GO" id="GO:0016558">
    <property type="term" value="P:protein import into peroxisome matrix"/>
    <property type="evidence" value="ECO:0007669"/>
    <property type="project" value="TreeGrafter"/>
</dbReference>
<keyword evidence="14" id="KW-1185">Reference proteome</keyword>
<feature type="domain" description="AAA+ ATPase" evidence="12">
    <location>
        <begin position="294"/>
        <end position="453"/>
    </location>
</feature>
<keyword evidence="7" id="KW-0472">Membrane</keyword>
<evidence type="ECO:0000256" key="10">
    <source>
        <dbReference type="ARBA" id="ARBA00048778"/>
    </source>
</evidence>
<dbReference type="Gene3D" id="1.10.8.60">
    <property type="match status" value="2"/>
</dbReference>
<keyword evidence="6" id="KW-0067">ATP-binding</keyword>
<dbReference type="Gene3D" id="3.40.50.300">
    <property type="entry name" value="P-loop containing nucleotide triphosphate hydrolases"/>
    <property type="match status" value="3"/>
</dbReference>
<dbReference type="InterPro" id="IPR003960">
    <property type="entry name" value="ATPase_AAA_CS"/>
</dbReference>
<evidence type="ECO:0000256" key="9">
    <source>
        <dbReference type="ARBA" id="ARBA00034920"/>
    </source>
</evidence>
<keyword evidence="5 13" id="KW-0378">Hydrolase</keyword>
<dbReference type="InterPro" id="IPR003959">
    <property type="entry name" value="ATPase_AAA_core"/>
</dbReference>
<dbReference type="EMBL" id="JAFCMP010000043">
    <property type="protein sequence ID" value="KAG5189897.1"/>
    <property type="molecule type" value="Genomic_DNA"/>
</dbReference>
<name>A0A836CKR6_9STRA</name>
<evidence type="ECO:0000256" key="2">
    <source>
        <dbReference type="ARBA" id="ARBA00006914"/>
    </source>
</evidence>
<protein>
    <recommendedName>
        <fullName evidence="8">Peroxisomal ATPase PEX6</fullName>
    </recommendedName>
    <alternativeName>
        <fullName evidence="9">Peroxin-6</fullName>
    </alternativeName>
</protein>
<comment type="catalytic activity">
    <reaction evidence="10">
        <text>ATP + H2O = ADP + phosphate + H(+)</text>
        <dbReference type="Rhea" id="RHEA:13065"/>
        <dbReference type="ChEBI" id="CHEBI:15377"/>
        <dbReference type="ChEBI" id="CHEBI:15378"/>
        <dbReference type="ChEBI" id="CHEBI:30616"/>
        <dbReference type="ChEBI" id="CHEBI:43474"/>
        <dbReference type="ChEBI" id="CHEBI:456216"/>
    </reaction>
    <physiologicalReaction direction="left-to-right" evidence="10">
        <dbReference type="Rhea" id="RHEA:13066"/>
    </physiologicalReaction>
</comment>
<dbReference type="PROSITE" id="PS00674">
    <property type="entry name" value="AAA"/>
    <property type="match status" value="1"/>
</dbReference>
<dbReference type="InterPro" id="IPR003593">
    <property type="entry name" value="AAA+_ATPase"/>
</dbReference>
<evidence type="ECO:0000256" key="5">
    <source>
        <dbReference type="ARBA" id="ARBA00022801"/>
    </source>
</evidence>
<accession>A0A836CKR6</accession>
<feature type="compositionally biased region" description="Low complexity" evidence="11">
    <location>
        <begin position="518"/>
        <end position="530"/>
    </location>
</feature>
<gene>
    <name evidence="13" type="ORF">JKP88DRAFT_352937</name>
</gene>
<dbReference type="PANTHER" id="PTHR23077:SF9">
    <property type="entry name" value="PEROXISOMAL ATPASE PEX6"/>
    <property type="match status" value="1"/>
</dbReference>
<evidence type="ECO:0000259" key="12">
    <source>
        <dbReference type="SMART" id="SM00382"/>
    </source>
</evidence>
<dbReference type="GO" id="GO:0005778">
    <property type="term" value="C:peroxisomal membrane"/>
    <property type="evidence" value="ECO:0007669"/>
    <property type="project" value="TreeGrafter"/>
</dbReference>
<evidence type="ECO:0000256" key="7">
    <source>
        <dbReference type="ARBA" id="ARBA00023136"/>
    </source>
</evidence>
<dbReference type="Proteomes" id="UP000664859">
    <property type="component" value="Unassembled WGS sequence"/>
</dbReference>
<feature type="compositionally biased region" description="Low complexity" evidence="11">
    <location>
        <begin position="563"/>
        <end position="573"/>
    </location>
</feature>
<keyword evidence="3" id="KW-0962">Peroxisome biogenesis</keyword>
<proteinExistence type="inferred from homology"/>
<dbReference type="AlphaFoldDB" id="A0A836CKR6"/>
<dbReference type="CDD" id="cd19527">
    <property type="entry name" value="RecA-like_PEX6_r2"/>
    <property type="match status" value="1"/>
</dbReference>
<evidence type="ECO:0000256" key="1">
    <source>
        <dbReference type="ARBA" id="ARBA00004370"/>
    </source>
</evidence>
<dbReference type="GO" id="GO:0005829">
    <property type="term" value="C:cytosol"/>
    <property type="evidence" value="ECO:0007669"/>
    <property type="project" value="TreeGrafter"/>
</dbReference>
<feature type="region of interest" description="Disordered" evidence="11">
    <location>
        <begin position="553"/>
        <end position="577"/>
    </location>
</feature>
<evidence type="ECO:0000313" key="13">
    <source>
        <dbReference type="EMBL" id="KAG5189897.1"/>
    </source>
</evidence>
<evidence type="ECO:0000256" key="4">
    <source>
        <dbReference type="ARBA" id="ARBA00022741"/>
    </source>
</evidence>
<dbReference type="InterPro" id="IPR050168">
    <property type="entry name" value="AAA_ATPase_domain"/>
</dbReference>
<dbReference type="OrthoDB" id="2187at2759"/>
<dbReference type="SUPFAM" id="SSF52540">
    <property type="entry name" value="P-loop containing nucleoside triphosphate hydrolases"/>
    <property type="match status" value="2"/>
</dbReference>
<dbReference type="InterPro" id="IPR047533">
    <property type="entry name" value="RecA-like_PEX6_r2"/>
</dbReference>